<dbReference type="CDD" id="cd16917">
    <property type="entry name" value="HATPase_UhpB-NarQ-NarX-like"/>
    <property type="match status" value="1"/>
</dbReference>
<dbReference type="InterPro" id="IPR003594">
    <property type="entry name" value="HATPase_dom"/>
</dbReference>
<dbReference type="SUPFAM" id="SSF55874">
    <property type="entry name" value="ATPase domain of HSP90 chaperone/DNA topoisomerase II/histidine kinase"/>
    <property type="match status" value="1"/>
</dbReference>
<evidence type="ECO:0000256" key="5">
    <source>
        <dbReference type="ARBA" id="ARBA00022741"/>
    </source>
</evidence>
<reference evidence="13" key="1">
    <citation type="journal article" date="2019" name="Int. J. Syst. Evol. Microbiol.">
        <title>The Global Catalogue of Microorganisms (GCM) 10K type strain sequencing project: providing services to taxonomists for standard genome sequencing and annotation.</title>
        <authorList>
            <consortium name="The Broad Institute Genomics Platform"/>
            <consortium name="The Broad Institute Genome Sequencing Center for Infectious Disease"/>
            <person name="Wu L."/>
            <person name="Ma J."/>
        </authorList>
    </citation>
    <scope>NUCLEOTIDE SEQUENCE [LARGE SCALE GENOMIC DNA]</scope>
    <source>
        <strain evidence="13">JCM 11136</strain>
    </source>
</reference>
<feature type="transmembrane region" description="Helical" evidence="9">
    <location>
        <begin position="16"/>
        <end position="39"/>
    </location>
</feature>
<evidence type="ECO:0000256" key="4">
    <source>
        <dbReference type="ARBA" id="ARBA00022679"/>
    </source>
</evidence>
<name>A0ABP3ZM08_9ACTN</name>
<dbReference type="Gene3D" id="3.30.565.10">
    <property type="entry name" value="Histidine kinase-like ATPase, C-terminal domain"/>
    <property type="match status" value="1"/>
</dbReference>
<feature type="domain" description="Histidine kinase/HSP90-like ATPase" evidence="10">
    <location>
        <begin position="304"/>
        <end position="395"/>
    </location>
</feature>
<feature type="transmembrane region" description="Helical" evidence="9">
    <location>
        <begin position="72"/>
        <end position="93"/>
    </location>
</feature>
<dbReference type="PANTHER" id="PTHR24421">
    <property type="entry name" value="NITRATE/NITRITE SENSOR PROTEIN NARX-RELATED"/>
    <property type="match status" value="1"/>
</dbReference>
<evidence type="ECO:0000259" key="11">
    <source>
        <dbReference type="Pfam" id="PF07730"/>
    </source>
</evidence>
<dbReference type="Proteomes" id="UP001501578">
    <property type="component" value="Unassembled WGS sequence"/>
</dbReference>
<evidence type="ECO:0000256" key="1">
    <source>
        <dbReference type="ARBA" id="ARBA00000085"/>
    </source>
</evidence>
<organism evidence="12 13">
    <name type="scientific">Nonomuraea longicatena</name>
    <dbReference type="NCBI Taxonomy" id="83682"/>
    <lineage>
        <taxon>Bacteria</taxon>
        <taxon>Bacillati</taxon>
        <taxon>Actinomycetota</taxon>
        <taxon>Actinomycetes</taxon>
        <taxon>Streptosporangiales</taxon>
        <taxon>Streptosporangiaceae</taxon>
        <taxon>Nonomuraea</taxon>
    </lineage>
</organism>
<evidence type="ECO:0000259" key="10">
    <source>
        <dbReference type="Pfam" id="PF02518"/>
    </source>
</evidence>
<feature type="transmembrane region" description="Helical" evidence="9">
    <location>
        <begin position="149"/>
        <end position="168"/>
    </location>
</feature>
<evidence type="ECO:0000256" key="2">
    <source>
        <dbReference type="ARBA" id="ARBA00012438"/>
    </source>
</evidence>
<keyword evidence="5" id="KW-0547">Nucleotide-binding</keyword>
<dbReference type="InterPro" id="IPR050482">
    <property type="entry name" value="Sensor_HK_TwoCompSys"/>
</dbReference>
<dbReference type="InterPro" id="IPR036890">
    <property type="entry name" value="HATPase_C_sf"/>
</dbReference>
<feature type="transmembrane region" description="Helical" evidence="9">
    <location>
        <begin position="45"/>
        <end position="65"/>
    </location>
</feature>
<protein>
    <recommendedName>
        <fullName evidence="2">histidine kinase</fullName>
        <ecNumber evidence="2">2.7.13.3</ecNumber>
    </recommendedName>
</protein>
<evidence type="ECO:0000256" key="8">
    <source>
        <dbReference type="ARBA" id="ARBA00023012"/>
    </source>
</evidence>
<feature type="domain" description="Signal transduction histidine kinase subgroup 3 dimerisation and phosphoacceptor" evidence="11">
    <location>
        <begin position="198"/>
        <end position="256"/>
    </location>
</feature>
<evidence type="ECO:0000256" key="7">
    <source>
        <dbReference type="ARBA" id="ARBA00022840"/>
    </source>
</evidence>
<keyword evidence="4" id="KW-0808">Transferase</keyword>
<keyword evidence="7" id="KW-0067">ATP-binding</keyword>
<evidence type="ECO:0000313" key="12">
    <source>
        <dbReference type="EMBL" id="GAA0924280.1"/>
    </source>
</evidence>
<dbReference type="EC" id="2.7.13.3" evidence="2"/>
<dbReference type="RefSeq" id="WP_343949936.1">
    <property type="nucleotide sequence ID" value="NZ_BAAAHQ010000010.1"/>
</dbReference>
<dbReference type="PANTHER" id="PTHR24421:SF10">
    <property type="entry name" value="NITRATE_NITRITE SENSOR PROTEIN NARQ"/>
    <property type="match status" value="1"/>
</dbReference>
<keyword evidence="9" id="KW-0472">Membrane</keyword>
<keyword evidence="8" id="KW-0902">Two-component regulatory system</keyword>
<sequence length="400" mass="42216">MPSFPRPELSPHDRRTYLALTVATAILCAAVQVATFAAGQRTAGALGPAAALVLNLVVAASLPVTLRFPRTVAALTVAAVAISAAGDTLAPGTIVPLPGLESEPAVAPLATPLVVSCLVYVLPRWQALATAGLLVLLAIPVWDPTWPRFYLALTATALPVLLALYIKARVELVRSLRKRADLADSERRLLAEQAETAERQRLAAEMHDLVTHHVTEIVLHADALRVTARDDDVKEAADQIRQAGTRTLDELRDLMRLVTNGAPSAPAEREDHDTGGDLAELAASGGARLQLVGDPASVPPVVARTVYRVVQESLTNARKHAPGAPVGVTVRYPGGRAEIEVRNGVPDRAPDPDLTGAGSGMGLTGLERRVRLLGGVFEAGPDDEGGFTVRAAVPNPRRTR</sequence>
<dbReference type="Pfam" id="PF02518">
    <property type="entry name" value="HATPase_c"/>
    <property type="match status" value="1"/>
</dbReference>
<evidence type="ECO:0000313" key="13">
    <source>
        <dbReference type="Proteomes" id="UP001501578"/>
    </source>
</evidence>
<evidence type="ECO:0000256" key="9">
    <source>
        <dbReference type="SAM" id="Phobius"/>
    </source>
</evidence>
<comment type="caution">
    <text evidence="12">The sequence shown here is derived from an EMBL/GenBank/DDBJ whole genome shotgun (WGS) entry which is preliminary data.</text>
</comment>
<keyword evidence="6 12" id="KW-0418">Kinase</keyword>
<gene>
    <name evidence="12" type="ORF">GCM10009560_24740</name>
</gene>
<evidence type="ECO:0000256" key="3">
    <source>
        <dbReference type="ARBA" id="ARBA00022553"/>
    </source>
</evidence>
<evidence type="ECO:0000256" key="6">
    <source>
        <dbReference type="ARBA" id="ARBA00022777"/>
    </source>
</evidence>
<dbReference type="Pfam" id="PF07730">
    <property type="entry name" value="HisKA_3"/>
    <property type="match status" value="1"/>
</dbReference>
<dbReference type="EMBL" id="BAAAHQ010000010">
    <property type="protein sequence ID" value="GAA0924280.1"/>
    <property type="molecule type" value="Genomic_DNA"/>
</dbReference>
<dbReference type="GO" id="GO:0016301">
    <property type="term" value="F:kinase activity"/>
    <property type="evidence" value="ECO:0007669"/>
    <property type="project" value="UniProtKB-KW"/>
</dbReference>
<keyword evidence="9" id="KW-0812">Transmembrane</keyword>
<keyword evidence="3" id="KW-0597">Phosphoprotein</keyword>
<feature type="transmembrane region" description="Helical" evidence="9">
    <location>
        <begin position="127"/>
        <end position="143"/>
    </location>
</feature>
<proteinExistence type="predicted"/>
<dbReference type="Gene3D" id="1.20.5.1930">
    <property type="match status" value="1"/>
</dbReference>
<dbReference type="InterPro" id="IPR011712">
    <property type="entry name" value="Sig_transdc_His_kin_sub3_dim/P"/>
</dbReference>
<comment type="catalytic activity">
    <reaction evidence="1">
        <text>ATP + protein L-histidine = ADP + protein N-phospho-L-histidine.</text>
        <dbReference type="EC" id="2.7.13.3"/>
    </reaction>
</comment>
<feature type="transmembrane region" description="Helical" evidence="9">
    <location>
        <begin position="105"/>
        <end position="122"/>
    </location>
</feature>
<keyword evidence="13" id="KW-1185">Reference proteome</keyword>
<keyword evidence="9" id="KW-1133">Transmembrane helix</keyword>
<accession>A0ABP3ZM08</accession>